<dbReference type="Pfam" id="PF20458">
    <property type="entry name" value="DUF6711"/>
    <property type="match status" value="1"/>
</dbReference>
<reference evidence="1" key="1">
    <citation type="submission" date="2017-06" db="EMBL/GenBank/DDBJ databases">
        <title>Novel phages from South African skin metaviromes.</title>
        <authorList>
            <person name="van Zyl L.J."/>
            <person name="Abrahams Y."/>
            <person name="Stander E.A."/>
            <person name="Kirby B.M."/>
            <person name="Clavaud C."/>
            <person name="Farcet C."/>
            <person name="Breton L."/>
            <person name="Trindade M.I."/>
        </authorList>
    </citation>
    <scope>NUCLEOTIDE SEQUENCE</scope>
</reference>
<name>A0A2H4JCN4_9CAUD</name>
<proteinExistence type="predicted"/>
<gene>
    <name evidence="1" type="ORF">10S9_42</name>
</gene>
<evidence type="ECO:0000313" key="1">
    <source>
        <dbReference type="EMBL" id="ASN70296.1"/>
    </source>
</evidence>
<accession>A0A2H4JCN4</accession>
<sequence length="129" mass="15159">MPVSYQGYLLKVDGNIFPNSLIAFGTFSITPNQRQDLDSYRDSTGYLHRNILPHKPSKIEFTTKVLHDADRVELESILKNRDSYTLEYWDTEYRTGTFYSPDIKYEIYDIDKVSGSIRYKPVRIAMIEY</sequence>
<protein>
    <submittedName>
        <fullName evidence="1">Uncharacterized protein</fullName>
    </submittedName>
</protein>
<dbReference type="EMBL" id="MF417904">
    <property type="protein sequence ID" value="ASN70296.1"/>
    <property type="molecule type" value="Genomic_DNA"/>
</dbReference>
<dbReference type="InterPro" id="IPR046557">
    <property type="entry name" value="DUF6711"/>
</dbReference>
<organism evidence="1">
    <name type="scientific">uncultured Caudovirales phage</name>
    <dbReference type="NCBI Taxonomy" id="2100421"/>
    <lineage>
        <taxon>Viruses</taxon>
        <taxon>Duplodnaviria</taxon>
        <taxon>Heunggongvirae</taxon>
        <taxon>Uroviricota</taxon>
        <taxon>Caudoviricetes</taxon>
        <taxon>Peduoviridae</taxon>
        <taxon>Maltschvirus</taxon>
        <taxon>Maltschvirus maltsch</taxon>
    </lineage>
</organism>